<dbReference type="InterPro" id="IPR033132">
    <property type="entry name" value="GH_1_N_CS"/>
</dbReference>
<dbReference type="EMBL" id="CP102290">
    <property type="protein sequence ID" value="UWP58288.1"/>
    <property type="molecule type" value="Genomic_DNA"/>
</dbReference>
<evidence type="ECO:0000256" key="2">
    <source>
        <dbReference type="ARBA" id="ARBA00010838"/>
    </source>
</evidence>
<sequence>MAKYEFPKDFLWGVATGSYQIEGAWNEDGKGESIWDRMVHTPGRIMDGTTADVTVDFYHKYEQDLEMMAELGYKSFLYTFSWPRIIPDGDGEVNPKGVAYYRNVLKKCRELGMHTMMVLYHWDLPQTLQDRGGWTNREMVGWFTNYAKVCYREFGDLVDDWITFVEPNSVLYGYTGSGMAPGYNDRSAMLLAGHNLFMSHGAAVKAFRETGLKSRIGIKLWFYEIKPQNPDDPRDLEAVEMANLCEHDYYCGPLLKGEYPEKLMNAYQNAGVVLPKITPEDMELICQPLDFVGLNNYTRFYAKADPAKWPLGYAQSMAIFGKTDVEATPYQWEFSKTSMYHAAHYLYDNYPVKEIIVTESGCANNDWVDFDGTVNDTNRIILLKSVLMQLHKLIEEGVPVTGYHIWSLFDNFEWLMGLSIRFGIVHVNYETLRRTPKASAYWYSDVIKNNGLEV</sequence>
<dbReference type="PANTHER" id="PTHR10353">
    <property type="entry name" value="GLYCOSYL HYDROLASE"/>
    <property type="match status" value="1"/>
</dbReference>
<evidence type="ECO:0000256" key="9">
    <source>
        <dbReference type="RuleBase" id="RU361175"/>
    </source>
</evidence>
<comment type="catalytic activity">
    <reaction evidence="1 9">
        <text>Hydrolysis of terminal, non-reducing beta-D-glucosyl residues with release of beta-D-glucose.</text>
        <dbReference type="EC" id="3.2.1.21"/>
    </reaction>
</comment>
<keyword evidence="5" id="KW-0136">Cellulose degradation</keyword>
<dbReference type="PROSITE" id="PS00653">
    <property type="entry name" value="GLYCOSYL_HYDROL_F1_2"/>
    <property type="match status" value="1"/>
</dbReference>
<evidence type="ECO:0000256" key="1">
    <source>
        <dbReference type="ARBA" id="ARBA00000448"/>
    </source>
</evidence>
<keyword evidence="8" id="KW-0624">Polysaccharide degradation</keyword>
<evidence type="ECO:0000256" key="6">
    <source>
        <dbReference type="ARBA" id="ARBA00023277"/>
    </source>
</evidence>
<keyword evidence="4 9" id="KW-0378">Hydrolase</keyword>
<dbReference type="SUPFAM" id="SSF51445">
    <property type="entry name" value="(Trans)glycosidases"/>
    <property type="match status" value="1"/>
</dbReference>
<evidence type="ECO:0000256" key="3">
    <source>
        <dbReference type="ARBA" id="ARBA00012744"/>
    </source>
</evidence>
<proteinExistence type="inferred from homology"/>
<evidence type="ECO:0000256" key="5">
    <source>
        <dbReference type="ARBA" id="ARBA00023001"/>
    </source>
</evidence>
<keyword evidence="7 9" id="KW-0326">Glycosidase</keyword>
<evidence type="ECO:0000313" key="10">
    <source>
        <dbReference type="EMBL" id="UWP58288.1"/>
    </source>
</evidence>
<organism evidence="10 11">
    <name type="scientific">Ruminococcus gauvreauii</name>
    <dbReference type="NCBI Taxonomy" id="438033"/>
    <lineage>
        <taxon>Bacteria</taxon>
        <taxon>Bacillati</taxon>
        <taxon>Bacillota</taxon>
        <taxon>Clostridia</taxon>
        <taxon>Eubacteriales</taxon>
        <taxon>Oscillospiraceae</taxon>
        <taxon>Ruminococcus</taxon>
    </lineage>
</organism>
<dbReference type="Pfam" id="PF00232">
    <property type="entry name" value="Glyco_hydro_1"/>
    <property type="match status" value="1"/>
</dbReference>
<evidence type="ECO:0000313" key="11">
    <source>
        <dbReference type="Proteomes" id="UP001060164"/>
    </source>
</evidence>
<dbReference type="Proteomes" id="UP001060164">
    <property type="component" value="Chromosome"/>
</dbReference>
<gene>
    <name evidence="10" type="ORF">NQ502_12970</name>
</gene>
<dbReference type="NCBIfam" id="TIGR03356">
    <property type="entry name" value="BGL"/>
    <property type="match status" value="1"/>
</dbReference>
<evidence type="ECO:0000256" key="4">
    <source>
        <dbReference type="ARBA" id="ARBA00022801"/>
    </source>
</evidence>
<evidence type="ECO:0000256" key="7">
    <source>
        <dbReference type="ARBA" id="ARBA00023295"/>
    </source>
</evidence>
<name>A0ABY5VDL7_9FIRM</name>
<dbReference type="EC" id="3.2.1.21" evidence="3 9"/>
<dbReference type="InterPro" id="IPR001360">
    <property type="entry name" value="Glyco_hydro_1"/>
</dbReference>
<dbReference type="PRINTS" id="PR00131">
    <property type="entry name" value="GLHYDRLASE1"/>
</dbReference>
<dbReference type="InterPro" id="IPR017853">
    <property type="entry name" value="GH"/>
</dbReference>
<dbReference type="Gene3D" id="3.20.20.80">
    <property type="entry name" value="Glycosidases"/>
    <property type="match status" value="1"/>
</dbReference>
<dbReference type="GO" id="GO:0008422">
    <property type="term" value="F:beta-glucosidase activity"/>
    <property type="evidence" value="ECO:0007669"/>
    <property type="project" value="UniProtKB-EC"/>
</dbReference>
<accession>A0ABY5VDL7</accession>
<keyword evidence="6" id="KW-0119">Carbohydrate metabolism</keyword>
<reference evidence="10" key="1">
    <citation type="journal article" date="2022" name="Cell">
        <title>Design, construction, and in vivo augmentation of a complex gut microbiome.</title>
        <authorList>
            <person name="Cheng A.G."/>
            <person name="Ho P.Y."/>
            <person name="Aranda-Diaz A."/>
            <person name="Jain S."/>
            <person name="Yu F.B."/>
            <person name="Meng X."/>
            <person name="Wang M."/>
            <person name="Iakiviak M."/>
            <person name="Nagashima K."/>
            <person name="Zhao A."/>
            <person name="Murugkar P."/>
            <person name="Patil A."/>
            <person name="Atabakhsh K."/>
            <person name="Weakley A."/>
            <person name="Yan J."/>
            <person name="Brumbaugh A.R."/>
            <person name="Higginbottom S."/>
            <person name="Dimas A."/>
            <person name="Shiver A.L."/>
            <person name="Deutschbauer A."/>
            <person name="Neff N."/>
            <person name="Sonnenburg J.L."/>
            <person name="Huang K.C."/>
            <person name="Fischbach M.A."/>
        </authorList>
    </citation>
    <scope>NUCLEOTIDE SEQUENCE</scope>
    <source>
        <strain evidence="10">DSM 19829</strain>
    </source>
</reference>
<dbReference type="InterPro" id="IPR017736">
    <property type="entry name" value="Glyco_hydro_1_beta-glucosidase"/>
</dbReference>
<dbReference type="PANTHER" id="PTHR10353:SF36">
    <property type="entry name" value="LP05116P"/>
    <property type="match status" value="1"/>
</dbReference>
<protein>
    <recommendedName>
        <fullName evidence="3 9">Beta-glucosidase</fullName>
        <ecNumber evidence="3 9">3.2.1.21</ecNumber>
    </recommendedName>
</protein>
<dbReference type="RefSeq" id="WP_028529400.1">
    <property type="nucleotide sequence ID" value="NZ_CABLBR010000024.1"/>
</dbReference>
<comment type="similarity">
    <text evidence="2 9">Belongs to the glycosyl hydrolase 1 family.</text>
</comment>
<keyword evidence="11" id="KW-1185">Reference proteome</keyword>
<evidence type="ECO:0000256" key="8">
    <source>
        <dbReference type="ARBA" id="ARBA00023326"/>
    </source>
</evidence>